<evidence type="ECO:0000313" key="13">
    <source>
        <dbReference type="Proteomes" id="UP001162131"/>
    </source>
</evidence>
<comment type="caution">
    <text evidence="12">The sequence shown here is derived from an EMBL/GenBank/DDBJ whole genome shotgun (WGS) entry which is preliminary data.</text>
</comment>
<evidence type="ECO:0000256" key="5">
    <source>
        <dbReference type="ARBA" id="ARBA00022679"/>
    </source>
</evidence>
<feature type="transmembrane region" description="Helical" evidence="10">
    <location>
        <begin position="625"/>
        <end position="643"/>
    </location>
</feature>
<keyword evidence="8 10" id="KW-0472">Membrane</keyword>
<dbReference type="PANTHER" id="PTHR22914:SF9">
    <property type="entry name" value="CHITIN SYNTHASE 1"/>
    <property type="match status" value="1"/>
</dbReference>
<dbReference type="SMART" id="SM00530">
    <property type="entry name" value="HTH_XRE"/>
    <property type="match status" value="1"/>
</dbReference>
<keyword evidence="3" id="KW-1003">Cell membrane</keyword>
<dbReference type="PROSITE" id="PS50943">
    <property type="entry name" value="HTH_CROC1"/>
    <property type="match status" value="1"/>
</dbReference>
<keyword evidence="5" id="KW-0808">Transferase</keyword>
<keyword evidence="9" id="KW-0961">Cell wall biogenesis/degradation</keyword>
<accession>A0AAU9K0Q8</accession>
<dbReference type="AlphaFoldDB" id="A0AAU9K0Q8"/>
<comment type="subcellular location">
    <subcellularLocation>
        <location evidence="1">Cell membrane</location>
        <topology evidence="1">Multi-pass membrane protein</topology>
    </subcellularLocation>
</comment>
<feature type="transmembrane region" description="Helical" evidence="10">
    <location>
        <begin position="573"/>
        <end position="592"/>
    </location>
</feature>
<dbReference type="EC" id="2.4.1.16" evidence="2"/>
<feature type="transmembrane region" description="Helical" evidence="10">
    <location>
        <begin position="485"/>
        <end position="504"/>
    </location>
</feature>
<keyword evidence="6 10" id="KW-0812">Transmembrane</keyword>
<evidence type="ECO:0000256" key="2">
    <source>
        <dbReference type="ARBA" id="ARBA00012543"/>
    </source>
</evidence>
<dbReference type="InterPro" id="IPR010982">
    <property type="entry name" value="Lambda_DNA-bd_dom_sf"/>
</dbReference>
<dbReference type="Proteomes" id="UP001162131">
    <property type="component" value="Unassembled WGS sequence"/>
</dbReference>
<dbReference type="Pfam" id="PF01381">
    <property type="entry name" value="HTH_3"/>
    <property type="match status" value="1"/>
</dbReference>
<sequence length="851" mass="98408">MQQRRKTIKSLKVVRLPRDPYGLVTEENGDECGDKALGVSEEMVYQPMKLMKHMTNHYYGTQQIRGLSKVEGLTWIPPDRDFRQSIFTELLYDYVENMTSKVEILIGVSMQDEDAKSFKNTVLGISGHLEEFRKAGISPDQVCCVVIIDGMKPFIETYLKQKFFFAQFFDEERIKAFFNVSDVHECKIPSENEEDEFAHCFIQNAFFDNCDLGLQMIFCVKQKTRRKLNSHLWLFGGFCEMFNPNIVFLMDAGTKPAAKSLFYLYEALKVDNDLAGCCGEIKPVEENNWNLVGGYQAVEYKFEHIFGKTLESLSGFVTKLPSAFCAYRWEALQGDPLWKEYFKSICHPEMMDAFHANIYLAEDRVLCHALVTKKNSSYKLRYVWKAAAGVEIPKSLAALMAQRRRWINGSWFSLIDMLRHTTKIFKTNHNCLRKLCFTLQMGYYMITVLFSWFLVGSYFLAMALTVRKVFPSYTNDYDQSGFGNWVILIYVGLVIIVWILALSVKPRRLEDGYKILSAAFGGYIFFTIGIILYDFITLAVGIYWLGLACAAIVFLFFFDLFIHNALSTVCKGIFHYIFLIPTHVNIFLTYAICNMHDISWEKDTEPLKVSERARLDEYEEFRAKWSIIWVTCNASLAYFFNLFDKLELDFEFSLFYYIAIVGIFIMVTRCSGSLLFVLQEACCKRKMEINKDLPPVVRQKKRRYTAKKATVAPDQTTGMDDPATLFANAETPRNFLADDKWDSMNLLRSSTMTKINEFEIGGVKRSGTQYFSPDQRKKTVIQTITVVDPLAEITGQYLRAIRMKKNLTIKQVSKMTGIRKYRLKIIENGIDRPTREEAQTIKNELGEDLMR</sequence>
<dbReference type="InterPro" id="IPR029044">
    <property type="entry name" value="Nucleotide-diphossugar_trans"/>
</dbReference>
<keyword evidence="13" id="KW-1185">Reference proteome</keyword>
<keyword evidence="4" id="KW-0328">Glycosyltransferase</keyword>
<dbReference type="InterPro" id="IPR001387">
    <property type="entry name" value="Cro/C1-type_HTH"/>
</dbReference>
<feature type="transmembrane region" description="Helical" evidence="10">
    <location>
        <begin position="516"/>
        <end position="536"/>
    </location>
</feature>
<protein>
    <recommendedName>
        <fullName evidence="2">chitin synthase</fullName>
        <ecNumber evidence="2">2.4.1.16</ecNumber>
    </recommendedName>
</protein>
<evidence type="ECO:0000256" key="3">
    <source>
        <dbReference type="ARBA" id="ARBA00022475"/>
    </source>
</evidence>
<name>A0AAU9K0Q8_9CILI</name>
<dbReference type="CDD" id="cd00093">
    <property type="entry name" value="HTH_XRE"/>
    <property type="match status" value="1"/>
</dbReference>
<gene>
    <name evidence="12" type="ORF">BSTOLATCC_MIC58282</name>
</gene>
<feature type="transmembrane region" description="Helical" evidence="10">
    <location>
        <begin position="655"/>
        <end position="678"/>
    </location>
</feature>
<keyword evidence="7 10" id="KW-1133">Transmembrane helix</keyword>
<dbReference type="SUPFAM" id="SSF53448">
    <property type="entry name" value="Nucleotide-diphospho-sugar transferases"/>
    <property type="match status" value="1"/>
</dbReference>
<feature type="transmembrane region" description="Helical" evidence="10">
    <location>
        <begin position="542"/>
        <end position="561"/>
    </location>
</feature>
<dbReference type="PANTHER" id="PTHR22914">
    <property type="entry name" value="CHITIN SYNTHASE"/>
    <property type="match status" value="1"/>
</dbReference>
<dbReference type="GO" id="GO:0004100">
    <property type="term" value="F:chitin synthase activity"/>
    <property type="evidence" value="ECO:0007669"/>
    <property type="project" value="UniProtKB-EC"/>
</dbReference>
<evidence type="ECO:0000256" key="10">
    <source>
        <dbReference type="SAM" id="Phobius"/>
    </source>
</evidence>
<evidence type="ECO:0000256" key="8">
    <source>
        <dbReference type="ARBA" id="ARBA00023136"/>
    </source>
</evidence>
<dbReference type="Gene3D" id="1.10.260.40">
    <property type="entry name" value="lambda repressor-like DNA-binding domains"/>
    <property type="match status" value="1"/>
</dbReference>
<dbReference type="GO" id="GO:0006031">
    <property type="term" value="P:chitin biosynthetic process"/>
    <property type="evidence" value="ECO:0007669"/>
    <property type="project" value="TreeGrafter"/>
</dbReference>
<reference evidence="12" key="1">
    <citation type="submission" date="2021-09" db="EMBL/GenBank/DDBJ databases">
        <authorList>
            <consortium name="AG Swart"/>
            <person name="Singh M."/>
            <person name="Singh A."/>
            <person name="Seah K."/>
            <person name="Emmerich C."/>
        </authorList>
    </citation>
    <scope>NUCLEOTIDE SEQUENCE</scope>
    <source>
        <strain evidence="12">ATCC30299</strain>
    </source>
</reference>
<dbReference type="InterPro" id="IPR004835">
    <property type="entry name" value="Chitin_synth"/>
</dbReference>
<organism evidence="12 13">
    <name type="scientific">Blepharisma stoltei</name>
    <dbReference type="NCBI Taxonomy" id="1481888"/>
    <lineage>
        <taxon>Eukaryota</taxon>
        <taxon>Sar</taxon>
        <taxon>Alveolata</taxon>
        <taxon>Ciliophora</taxon>
        <taxon>Postciliodesmatophora</taxon>
        <taxon>Heterotrichea</taxon>
        <taxon>Heterotrichida</taxon>
        <taxon>Blepharismidae</taxon>
        <taxon>Blepharisma</taxon>
    </lineage>
</organism>
<dbReference type="GO" id="GO:0071555">
    <property type="term" value="P:cell wall organization"/>
    <property type="evidence" value="ECO:0007669"/>
    <property type="project" value="UniProtKB-KW"/>
</dbReference>
<dbReference type="EMBL" id="CAJZBQ010000056">
    <property type="protein sequence ID" value="CAG9333470.1"/>
    <property type="molecule type" value="Genomic_DNA"/>
</dbReference>
<proteinExistence type="predicted"/>
<evidence type="ECO:0000256" key="7">
    <source>
        <dbReference type="ARBA" id="ARBA00022989"/>
    </source>
</evidence>
<evidence type="ECO:0000256" key="9">
    <source>
        <dbReference type="ARBA" id="ARBA00023316"/>
    </source>
</evidence>
<feature type="transmembrane region" description="Helical" evidence="10">
    <location>
        <begin position="443"/>
        <end position="465"/>
    </location>
</feature>
<dbReference type="SUPFAM" id="SSF47413">
    <property type="entry name" value="lambda repressor-like DNA-binding domains"/>
    <property type="match status" value="1"/>
</dbReference>
<evidence type="ECO:0000313" key="12">
    <source>
        <dbReference type="EMBL" id="CAG9333470.1"/>
    </source>
</evidence>
<feature type="domain" description="HTH cro/C1-type" evidence="11">
    <location>
        <begin position="798"/>
        <end position="849"/>
    </location>
</feature>
<evidence type="ECO:0000256" key="1">
    <source>
        <dbReference type="ARBA" id="ARBA00004651"/>
    </source>
</evidence>
<evidence type="ECO:0000256" key="6">
    <source>
        <dbReference type="ARBA" id="ARBA00022692"/>
    </source>
</evidence>
<dbReference type="Pfam" id="PF01644">
    <property type="entry name" value="Chitin_synth_1"/>
    <property type="match status" value="1"/>
</dbReference>
<dbReference type="GO" id="GO:0005886">
    <property type="term" value="C:plasma membrane"/>
    <property type="evidence" value="ECO:0007669"/>
    <property type="project" value="UniProtKB-SubCell"/>
</dbReference>
<evidence type="ECO:0000256" key="4">
    <source>
        <dbReference type="ARBA" id="ARBA00022676"/>
    </source>
</evidence>
<evidence type="ECO:0000259" key="11">
    <source>
        <dbReference type="PROSITE" id="PS50943"/>
    </source>
</evidence>
<dbReference type="GO" id="GO:0003677">
    <property type="term" value="F:DNA binding"/>
    <property type="evidence" value="ECO:0007669"/>
    <property type="project" value="InterPro"/>
</dbReference>